<feature type="region of interest" description="Disordered" evidence="1">
    <location>
        <begin position="24"/>
        <end position="100"/>
    </location>
</feature>
<sequence>MVSNKLVVAAFAVLASVANASPCKPSSTEAVTVSATETTSAGFTSKTETVSSTTVETSASVANSDTTTEIETTAKASETTTDAISSTEASTTVSEGAATTTAVEGPLITNTGFDDGTTAPWELITEQGDTLALGSAFQGSASGKVEFGIKNGQQYSGLILQKINKKALKPGSYLLEGWTRVDYFSTDGDGCSSIITACIRGSMGNFIPIRDSIVRESAESSADDWHQTAVTCRITEEMLADDLPINVLFGFYCANSNAFLDSVEFKPIEGTETTAASNSETTTFIASSETAAVTTTEPTTMATTTEGSTTVAEAATTTTTADAGPTPLLANANFDLGTTEPWLSSNDGSLFAPVMLRSDQPYQGPAYGELYFYNDNGESFSNSIYQKVDTQLLKASSYRLTGFVRVDLASNDIYSDGCNSMGVLCTLGDPNNLNRVPGSVKSVSAESAAGDWASLETTCTFTEQMLSQYDYITVSFGFNCLNSATDLDAVTFEEVV</sequence>
<dbReference type="EMBL" id="PXOF01000077">
    <property type="protein sequence ID" value="RGP67945.1"/>
    <property type="molecule type" value="Genomic_DNA"/>
</dbReference>
<gene>
    <name evidence="3" type="ORF">FSPOR_5606</name>
</gene>
<evidence type="ECO:0000313" key="3">
    <source>
        <dbReference type="EMBL" id="RGP67945.1"/>
    </source>
</evidence>
<comment type="caution">
    <text evidence="3">The sequence shown here is derived from an EMBL/GenBank/DDBJ whole genome shotgun (WGS) entry which is preliminary data.</text>
</comment>
<feature type="signal peptide" evidence="2">
    <location>
        <begin position="1"/>
        <end position="20"/>
    </location>
</feature>
<name>A0A395S6S9_FUSSP</name>
<protein>
    <recommendedName>
        <fullName evidence="5">CBM-cenC domain-containing protein</fullName>
    </recommendedName>
</protein>
<feature type="chain" id="PRO_5017305842" description="CBM-cenC domain-containing protein" evidence="2">
    <location>
        <begin position="21"/>
        <end position="496"/>
    </location>
</feature>
<feature type="compositionally biased region" description="Low complexity" evidence="1">
    <location>
        <begin position="24"/>
        <end position="64"/>
    </location>
</feature>
<evidence type="ECO:0000256" key="1">
    <source>
        <dbReference type="SAM" id="MobiDB-lite"/>
    </source>
</evidence>
<dbReference type="Proteomes" id="UP000266152">
    <property type="component" value="Unassembled WGS sequence"/>
</dbReference>
<keyword evidence="4" id="KW-1185">Reference proteome</keyword>
<accession>A0A395S6S9</accession>
<evidence type="ECO:0008006" key="5">
    <source>
        <dbReference type="Google" id="ProtNLM"/>
    </source>
</evidence>
<evidence type="ECO:0000313" key="4">
    <source>
        <dbReference type="Proteomes" id="UP000266152"/>
    </source>
</evidence>
<proteinExistence type="predicted"/>
<organism evidence="3 4">
    <name type="scientific">Fusarium sporotrichioides</name>
    <dbReference type="NCBI Taxonomy" id="5514"/>
    <lineage>
        <taxon>Eukaryota</taxon>
        <taxon>Fungi</taxon>
        <taxon>Dikarya</taxon>
        <taxon>Ascomycota</taxon>
        <taxon>Pezizomycotina</taxon>
        <taxon>Sordariomycetes</taxon>
        <taxon>Hypocreomycetidae</taxon>
        <taxon>Hypocreales</taxon>
        <taxon>Nectriaceae</taxon>
        <taxon>Fusarium</taxon>
    </lineage>
</organism>
<reference evidence="3 4" key="1">
    <citation type="journal article" date="2018" name="PLoS Pathog.">
        <title>Evolution of structural diversity of trichothecenes, a family of toxins produced by plant pathogenic and entomopathogenic fungi.</title>
        <authorList>
            <person name="Proctor R.H."/>
            <person name="McCormick S.P."/>
            <person name="Kim H.S."/>
            <person name="Cardoza R.E."/>
            <person name="Stanley A.M."/>
            <person name="Lindo L."/>
            <person name="Kelly A."/>
            <person name="Brown D.W."/>
            <person name="Lee T."/>
            <person name="Vaughan M.M."/>
            <person name="Alexander N.J."/>
            <person name="Busman M."/>
            <person name="Gutierrez S."/>
        </authorList>
    </citation>
    <scope>NUCLEOTIDE SEQUENCE [LARGE SCALE GENOMIC DNA]</scope>
    <source>
        <strain evidence="3 4">NRRL 3299</strain>
    </source>
</reference>
<keyword evidence="2" id="KW-0732">Signal</keyword>
<feature type="compositionally biased region" description="Polar residues" evidence="1">
    <location>
        <begin position="65"/>
        <end position="100"/>
    </location>
</feature>
<evidence type="ECO:0000256" key="2">
    <source>
        <dbReference type="SAM" id="SignalP"/>
    </source>
</evidence>
<dbReference type="AlphaFoldDB" id="A0A395S6S9"/>
<dbReference type="Gene3D" id="2.60.120.260">
    <property type="entry name" value="Galactose-binding domain-like"/>
    <property type="match status" value="2"/>
</dbReference>